<dbReference type="KEGG" id="psil:PMA3_16095"/>
<gene>
    <name evidence="2" type="ORF">PMA3_16095</name>
</gene>
<dbReference type="EMBL" id="CP014870">
    <property type="protein sequence ID" value="ANJ56583.1"/>
    <property type="molecule type" value="Genomic_DNA"/>
</dbReference>
<evidence type="ECO:0000313" key="3">
    <source>
        <dbReference type="Proteomes" id="UP000078354"/>
    </source>
</evidence>
<reference evidence="2 3" key="1">
    <citation type="journal article" date="2018" name="Syst. Appl. Microbiol.">
        <title>Pseudomonas silesiensis sp. nov. strain A3T isolated from a biological pesticide sewage treatment plant and analysis of the complete genome sequence.</title>
        <authorList>
            <person name="Kaminski M.A."/>
            <person name="Furmanczyk E.M."/>
            <person name="Sobczak A."/>
            <person name="Dziembowski A."/>
            <person name="Lipinski L."/>
        </authorList>
    </citation>
    <scope>NUCLEOTIDE SEQUENCE [LARGE SCALE GENOMIC DNA]</scope>
    <source>
        <strain evidence="2 3">A3</strain>
    </source>
</reference>
<sequence>MRSEFSAKERKAVFADLKAEYIYVLIPFVLLVGVRLYAGTWQEIVLSPDWSLISCVVFGQLAFKMSKAVAKSRLKTNEQQFGYYSAKRFFWIVVSAALYFGMIAKPSLLLGFFQFGLFFIAAFLHFSDGFAAYAMQRGKQ</sequence>
<feature type="transmembrane region" description="Helical" evidence="1">
    <location>
        <begin position="115"/>
        <end position="135"/>
    </location>
</feature>
<dbReference type="STRING" id="1853130.PMA3_16095"/>
<keyword evidence="1" id="KW-0472">Membrane</keyword>
<feature type="transmembrane region" description="Helical" evidence="1">
    <location>
        <begin position="50"/>
        <end position="69"/>
    </location>
</feature>
<name>A0A191YUY6_9PSED</name>
<evidence type="ECO:0000313" key="2">
    <source>
        <dbReference type="EMBL" id="ANJ56583.1"/>
    </source>
</evidence>
<accession>A0A191YUY6</accession>
<proteinExistence type="predicted"/>
<dbReference type="AlphaFoldDB" id="A0A191YUY6"/>
<protein>
    <submittedName>
        <fullName evidence="2">Uncharacterized protein</fullName>
    </submittedName>
</protein>
<keyword evidence="1" id="KW-0812">Transmembrane</keyword>
<dbReference type="Proteomes" id="UP000078354">
    <property type="component" value="Chromosome"/>
</dbReference>
<keyword evidence="1" id="KW-1133">Transmembrane helix</keyword>
<dbReference type="OrthoDB" id="6628761at2"/>
<dbReference type="RefSeq" id="WP_064678093.1">
    <property type="nucleotide sequence ID" value="NZ_CP014870.1"/>
</dbReference>
<feature type="transmembrane region" description="Helical" evidence="1">
    <location>
        <begin position="89"/>
        <end position="109"/>
    </location>
</feature>
<organism evidence="2 3">
    <name type="scientific">Pseudomonas silesiensis</name>
    <dbReference type="NCBI Taxonomy" id="1853130"/>
    <lineage>
        <taxon>Bacteria</taxon>
        <taxon>Pseudomonadati</taxon>
        <taxon>Pseudomonadota</taxon>
        <taxon>Gammaproteobacteria</taxon>
        <taxon>Pseudomonadales</taxon>
        <taxon>Pseudomonadaceae</taxon>
        <taxon>Pseudomonas</taxon>
    </lineage>
</organism>
<evidence type="ECO:0000256" key="1">
    <source>
        <dbReference type="SAM" id="Phobius"/>
    </source>
</evidence>
<keyword evidence="3" id="KW-1185">Reference proteome</keyword>
<feature type="transmembrane region" description="Helical" evidence="1">
    <location>
        <begin position="21"/>
        <end position="38"/>
    </location>
</feature>